<dbReference type="PROSITE" id="PS51257">
    <property type="entry name" value="PROKAR_LIPOPROTEIN"/>
    <property type="match status" value="1"/>
</dbReference>
<evidence type="ECO:0000313" key="3">
    <source>
        <dbReference type="EMBL" id="UQT56207.1"/>
    </source>
</evidence>
<keyword evidence="4" id="KW-1185">Reference proteome</keyword>
<gene>
    <name evidence="3" type="ORF">M4V62_14520</name>
</gene>
<proteinExistence type="predicted"/>
<dbReference type="Proteomes" id="UP000829992">
    <property type="component" value="Chromosome"/>
</dbReference>
<feature type="compositionally biased region" description="Low complexity" evidence="1">
    <location>
        <begin position="45"/>
        <end position="55"/>
    </location>
</feature>
<name>A0ABY4PQW3_9ACTN</name>
<organism evidence="3 4">
    <name type="scientific">Streptomyces durmitorensis</name>
    <dbReference type="NCBI Taxonomy" id="319947"/>
    <lineage>
        <taxon>Bacteria</taxon>
        <taxon>Bacillati</taxon>
        <taxon>Actinomycetota</taxon>
        <taxon>Actinomycetes</taxon>
        <taxon>Kitasatosporales</taxon>
        <taxon>Streptomycetaceae</taxon>
        <taxon>Streptomyces</taxon>
    </lineage>
</organism>
<feature type="signal peptide" evidence="2">
    <location>
        <begin position="1"/>
        <end position="16"/>
    </location>
</feature>
<protein>
    <recommendedName>
        <fullName evidence="5">Lipoprotein</fullName>
    </recommendedName>
</protein>
<accession>A0ABY4PQW3</accession>
<reference evidence="3 4" key="1">
    <citation type="submission" date="2022-05" db="EMBL/GenBank/DDBJ databases">
        <authorList>
            <person name="Zhou X."/>
            <person name="Li K."/>
            <person name="Man Y."/>
        </authorList>
    </citation>
    <scope>NUCLEOTIDE SEQUENCE [LARGE SCALE GENOMIC DNA]</scope>
    <source>
        <strain evidence="3 4">MS405</strain>
    </source>
</reference>
<sequence length="216" mass="23283">MNRPLRLATVALTASAALLLTSCGSGDESKDNDKIAGAEQDGAKKSASPSASDSGSADRPKIELPADLTYTFDWPKTGKKADDAILADSEQSIKAVDMAIAEQDPANKAYRFYYEGEAAAQTQKFIKAYVDAKARTTGAYRYYNPAVSGDGAFASLVYCEDQSKAYDKYLKKDKVNKTPATKNSYVLYAAKLQRNDAGVWVTTQLNSTRGSAKCQP</sequence>
<feature type="region of interest" description="Disordered" evidence="1">
    <location>
        <begin position="22"/>
        <end position="62"/>
    </location>
</feature>
<evidence type="ECO:0000256" key="1">
    <source>
        <dbReference type="SAM" id="MobiDB-lite"/>
    </source>
</evidence>
<evidence type="ECO:0000313" key="4">
    <source>
        <dbReference type="Proteomes" id="UP000829992"/>
    </source>
</evidence>
<dbReference type="RefSeq" id="WP_249587674.1">
    <property type="nucleotide sequence ID" value="NZ_BAAAQL010000029.1"/>
</dbReference>
<evidence type="ECO:0008006" key="5">
    <source>
        <dbReference type="Google" id="ProtNLM"/>
    </source>
</evidence>
<keyword evidence="2" id="KW-0732">Signal</keyword>
<evidence type="ECO:0000256" key="2">
    <source>
        <dbReference type="SAM" id="SignalP"/>
    </source>
</evidence>
<feature type="chain" id="PRO_5045306698" description="Lipoprotein" evidence="2">
    <location>
        <begin position="17"/>
        <end position="216"/>
    </location>
</feature>
<feature type="compositionally biased region" description="Basic and acidic residues" evidence="1">
    <location>
        <begin position="27"/>
        <end position="44"/>
    </location>
</feature>
<dbReference type="EMBL" id="CP097289">
    <property type="protein sequence ID" value="UQT56207.1"/>
    <property type="molecule type" value="Genomic_DNA"/>
</dbReference>